<gene>
    <name evidence="1" type="ORF">H480_01212</name>
</gene>
<keyword evidence="2" id="KW-1185">Reference proteome</keyword>
<protein>
    <submittedName>
        <fullName evidence="1">Uncharacterized protein</fullName>
    </submittedName>
</protein>
<dbReference type="OrthoDB" id="3630279at2"/>
<evidence type="ECO:0000313" key="2">
    <source>
        <dbReference type="Proteomes" id="UP000014139"/>
    </source>
</evidence>
<proteinExistence type="predicted"/>
<sequence>MQDFGNALAAAFGTGPGEVPELAIDRLDGPAIVSAQVQLCVHPAGPVLGSVSPCLAPAAG</sequence>
<dbReference type="PATRIC" id="fig|1292037.4.peg.236"/>
<dbReference type="EMBL" id="AOUO01000013">
    <property type="protein sequence ID" value="EOD70386.1"/>
    <property type="molecule type" value="Genomic_DNA"/>
</dbReference>
<comment type="caution">
    <text evidence="1">The sequence shown here is derived from an EMBL/GenBank/DDBJ whole genome shotgun (WGS) entry which is preliminary data.</text>
</comment>
<name>R1ICZ6_9PSEU</name>
<organism evidence="1 2">
    <name type="scientific">Amycolatopsis vancoresmycina DSM 44592</name>
    <dbReference type="NCBI Taxonomy" id="1292037"/>
    <lineage>
        <taxon>Bacteria</taxon>
        <taxon>Bacillati</taxon>
        <taxon>Actinomycetota</taxon>
        <taxon>Actinomycetes</taxon>
        <taxon>Pseudonocardiales</taxon>
        <taxon>Pseudonocardiaceae</taxon>
        <taxon>Amycolatopsis</taxon>
    </lineage>
</organism>
<accession>R1ICZ6</accession>
<dbReference type="AlphaFoldDB" id="R1ICZ6"/>
<evidence type="ECO:0000313" key="1">
    <source>
        <dbReference type="EMBL" id="EOD70386.1"/>
    </source>
</evidence>
<dbReference type="RefSeq" id="WP_003055270.1">
    <property type="nucleotide sequence ID" value="NZ_AOUO01000013.1"/>
</dbReference>
<dbReference type="Proteomes" id="UP000014139">
    <property type="component" value="Unassembled WGS sequence"/>
</dbReference>
<reference evidence="1 2" key="1">
    <citation type="submission" date="2013-02" db="EMBL/GenBank/DDBJ databases">
        <title>Draft genome sequence of Amycolatopsis vancoresmycina strain DSM 44592T.</title>
        <authorList>
            <person name="Kumar S."/>
            <person name="Kaur N."/>
            <person name="Kaur C."/>
            <person name="Raghava G.P.S."/>
            <person name="Mayilraj S."/>
        </authorList>
    </citation>
    <scope>NUCLEOTIDE SEQUENCE [LARGE SCALE GENOMIC DNA]</scope>
    <source>
        <strain evidence="1 2">DSM 44592</strain>
    </source>
</reference>